<keyword evidence="3" id="KW-1133">Transmembrane helix</keyword>
<accession>A0A450UT11</accession>
<dbReference type="SUPFAM" id="SSF51283">
    <property type="entry name" value="dUTPase-like"/>
    <property type="match status" value="1"/>
</dbReference>
<dbReference type="PANTHER" id="PTHR42680:SF3">
    <property type="entry name" value="DCTP DEAMINASE"/>
    <property type="match status" value="1"/>
</dbReference>
<dbReference type="EMBL" id="CAADFH010000052">
    <property type="protein sequence ID" value="VFJ95677.1"/>
    <property type="molecule type" value="Genomic_DNA"/>
</dbReference>
<reference evidence="4" key="1">
    <citation type="submission" date="2019-02" db="EMBL/GenBank/DDBJ databases">
        <authorList>
            <person name="Gruber-Vodicka R. H."/>
            <person name="Seah K. B. B."/>
        </authorList>
    </citation>
    <scope>NUCLEOTIDE SEQUENCE</scope>
    <source>
        <strain evidence="4">BECK_M6</strain>
    </source>
</reference>
<evidence type="ECO:0000313" key="4">
    <source>
        <dbReference type="EMBL" id="VFJ95677.1"/>
    </source>
</evidence>
<keyword evidence="1" id="KW-0378">Hydrolase</keyword>
<evidence type="ECO:0000256" key="3">
    <source>
        <dbReference type="SAM" id="Phobius"/>
    </source>
</evidence>
<feature type="transmembrane region" description="Helical" evidence="3">
    <location>
        <begin position="190"/>
        <end position="210"/>
    </location>
</feature>
<dbReference type="GO" id="GO:0008829">
    <property type="term" value="F:dCTP deaminase activity"/>
    <property type="evidence" value="ECO:0007669"/>
    <property type="project" value="InterPro"/>
</dbReference>
<feature type="transmembrane region" description="Helical" evidence="3">
    <location>
        <begin position="216"/>
        <end position="234"/>
    </location>
</feature>
<keyword evidence="2" id="KW-0546">Nucleotide metabolism</keyword>
<evidence type="ECO:0000256" key="1">
    <source>
        <dbReference type="ARBA" id="ARBA00022801"/>
    </source>
</evidence>
<keyword evidence="3" id="KW-0472">Membrane</keyword>
<organism evidence="4">
    <name type="scientific">Candidatus Kentrum sp. LFY</name>
    <dbReference type="NCBI Taxonomy" id="2126342"/>
    <lineage>
        <taxon>Bacteria</taxon>
        <taxon>Pseudomonadati</taxon>
        <taxon>Pseudomonadota</taxon>
        <taxon>Gammaproteobacteria</taxon>
        <taxon>Candidatus Kentrum</taxon>
    </lineage>
</organism>
<proteinExistence type="predicted"/>
<protein>
    <submittedName>
        <fullName evidence="4">dCTP deaminase</fullName>
    </submittedName>
</protein>
<gene>
    <name evidence="4" type="ORF">BECKLFY1418A_GA0070994_105214</name>
</gene>
<dbReference type="InterPro" id="IPR033704">
    <property type="entry name" value="dUTPase_trimeric"/>
</dbReference>
<keyword evidence="3" id="KW-0812">Transmembrane</keyword>
<name>A0A450UT11_9GAMM</name>
<dbReference type="Gene3D" id="2.70.40.10">
    <property type="match status" value="1"/>
</dbReference>
<dbReference type="InterPro" id="IPR011962">
    <property type="entry name" value="dCTP_deaminase"/>
</dbReference>
<dbReference type="CDD" id="cd07557">
    <property type="entry name" value="trimeric_dUTPase"/>
    <property type="match status" value="1"/>
</dbReference>
<sequence>MGLLTDSDLEKIIVTQVGDLKDESLLITPYEEESLTPVGYDLRVGSPYATSEEAEIKELESGQLLEIPTGSTALITTLENIRMPRNRMISGLIESKVTKVSKGLSHISTTVDPDWKGNLLIAVHNHSKESIELKYGKSFCTIVFIRNESPSRKECEKDPGRMKLFLSSFTEVAKKEKERKASLRNYFKKYVPLPVILFLAFLGYQLDIFLNGQTTAFFPAIIGLIAVIFSLYVSGKK</sequence>
<evidence type="ECO:0000256" key="2">
    <source>
        <dbReference type="ARBA" id="ARBA00023080"/>
    </source>
</evidence>
<dbReference type="Pfam" id="PF22769">
    <property type="entry name" value="DCD"/>
    <property type="match status" value="1"/>
</dbReference>
<dbReference type="InterPro" id="IPR036157">
    <property type="entry name" value="dUTPase-like_sf"/>
</dbReference>
<dbReference type="GO" id="GO:0006229">
    <property type="term" value="P:dUTP biosynthetic process"/>
    <property type="evidence" value="ECO:0007669"/>
    <property type="project" value="InterPro"/>
</dbReference>
<dbReference type="AlphaFoldDB" id="A0A450UT11"/>
<dbReference type="PANTHER" id="PTHR42680">
    <property type="entry name" value="DCTP DEAMINASE"/>
    <property type="match status" value="1"/>
</dbReference>